<dbReference type="Proteomes" id="UP000053815">
    <property type="component" value="Unassembled WGS sequence"/>
</dbReference>
<evidence type="ECO:0000256" key="1">
    <source>
        <dbReference type="SAM" id="SignalP"/>
    </source>
</evidence>
<keyword evidence="1" id="KW-0732">Signal</keyword>
<dbReference type="EMBL" id="DF836328">
    <property type="protein sequence ID" value="GAN03364.1"/>
    <property type="molecule type" value="Genomic_DNA"/>
</dbReference>
<keyword evidence="3" id="KW-1185">Reference proteome</keyword>
<sequence>MKLSFSLALLACAAISVQAAATPVRASSTCISGSSGKGNGNGYNGYCCESSDDCWESCKSGVCNGPILASRTVSPTLTTSPGPPLSTETIGSCLPGVKGKGNGDGYLGYCCSSSDDCVESCKSGVCNGSSKPNDPPVGSACRAGYAGLKNGQGPASACCWDSDDCQESCVNGRCN</sequence>
<dbReference type="AlphaFoldDB" id="A0A0C9M8D5"/>
<organism evidence="2">
    <name type="scientific">Mucor ambiguus</name>
    <dbReference type="NCBI Taxonomy" id="91626"/>
    <lineage>
        <taxon>Eukaryota</taxon>
        <taxon>Fungi</taxon>
        <taxon>Fungi incertae sedis</taxon>
        <taxon>Mucoromycota</taxon>
        <taxon>Mucoromycotina</taxon>
        <taxon>Mucoromycetes</taxon>
        <taxon>Mucorales</taxon>
        <taxon>Mucorineae</taxon>
        <taxon>Mucoraceae</taxon>
        <taxon>Mucor</taxon>
    </lineage>
</organism>
<feature type="signal peptide" evidence="1">
    <location>
        <begin position="1"/>
        <end position="19"/>
    </location>
</feature>
<feature type="chain" id="PRO_5002199293" evidence="1">
    <location>
        <begin position="20"/>
        <end position="175"/>
    </location>
</feature>
<protein>
    <submittedName>
        <fullName evidence="2">Uncharacterized protein</fullName>
    </submittedName>
</protein>
<accession>A0A0C9M8D5</accession>
<gene>
    <name evidence="2" type="ORF">MAM1_0039c02817</name>
</gene>
<name>A0A0C9M8D5_9FUNG</name>
<proteinExistence type="predicted"/>
<evidence type="ECO:0000313" key="2">
    <source>
        <dbReference type="EMBL" id="GAN03364.1"/>
    </source>
</evidence>
<dbReference type="OrthoDB" id="2289482at2759"/>
<reference evidence="2" key="1">
    <citation type="submission" date="2014-09" db="EMBL/GenBank/DDBJ databases">
        <title>Draft genome sequence of an oleaginous Mucoromycotina fungus Mucor ambiguus NBRC6742.</title>
        <authorList>
            <person name="Takeda I."/>
            <person name="Yamane N."/>
            <person name="Morita T."/>
            <person name="Tamano K."/>
            <person name="Machida M."/>
            <person name="Baker S."/>
            <person name="Koike H."/>
        </authorList>
    </citation>
    <scope>NUCLEOTIDE SEQUENCE</scope>
    <source>
        <strain evidence="2">NBRC 6742</strain>
    </source>
</reference>
<evidence type="ECO:0000313" key="3">
    <source>
        <dbReference type="Proteomes" id="UP000053815"/>
    </source>
</evidence>